<evidence type="ECO:0000313" key="2">
    <source>
        <dbReference type="EMBL" id="MCX2739418.1"/>
    </source>
</evidence>
<dbReference type="EMBL" id="JAPFQO010000003">
    <property type="protein sequence ID" value="MCX2739418.1"/>
    <property type="molecule type" value="Genomic_DNA"/>
</dbReference>
<keyword evidence="1" id="KW-1133">Transmembrane helix</keyword>
<evidence type="ECO:0000256" key="1">
    <source>
        <dbReference type="SAM" id="Phobius"/>
    </source>
</evidence>
<reference evidence="2 3" key="1">
    <citation type="submission" date="2022-11" db="EMBL/GenBank/DDBJ databases">
        <title>The characterization of three novel Bacteroidetes species and genomic analysis of their roles in tidal elemental geochemical cycles.</title>
        <authorList>
            <person name="Ma K.-J."/>
        </authorList>
    </citation>
    <scope>NUCLEOTIDE SEQUENCE [LARGE SCALE GENOMIC DNA]</scope>
    <source>
        <strain evidence="2 3">M82</strain>
    </source>
</reference>
<gene>
    <name evidence="2" type="ORF">OO017_05630</name>
</gene>
<protein>
    <submittedName>
        <fullName evidence="2">Uncharacterized protein</fullName>
    </submittedName>
</protein>
<keyword evidence="1" id="KW-0472">Membrane</keyword>
<feature type="transmembrane region" description="Helical" evidence="1">
    <location>
        <begin position="92"/>
        <end position="114"/>
    </location>
</feature>
<sequence>MVRFEEDFEVTLQITEQEFSAYLLSIVDSDLDELSEQLASTNKPFRGHIKFNRFTLIPTQTFFKKASGQIKGEFKSENGKLLVKGRVVSNKFLLTFLVGFTILCFCMLINSLISAPNEEITMAAIGVFFLIGVSNLIRVNKSLKNQRTDFLDRLVLAEKDRIPKS</sequence>
<comment type="caution">
    <text evidence="2">The sequence shown here is derived from an EMBL/GenBank/DDBJ whole genome shotgun (WGS) entry which is preliminary data.</text>
</comment>
<organism evidence="2 3">
    <name type="scientific">Pontibacter anaerobius</name>
    <dbReference type="NCBI Taxonomy" id="2993940"/>
    <lineage>
        <taxon>Bacteria</taxon>
        <taxon>Pseudomonadati</taxon>
        <taxon>Bacteroidota</taxon>
        <taxon>Cytophagia</taxon>
        <taxon>Cytophagales</taxon>
        <taxon>Hymenobacteraceae</taxon>
        <taxon>Pontibacter</taxon>
    </lineage>
</organism>
<keyword evidence="1" id="KW-0812">Transmembrane</keyword>
<dbReference type="RefSeq" id="WP_266051483.1">
    <property type="nucleotide sequence ID" value="NZ_JAPFQO010000003.1"/>
</dbReference>
<feature type="transmembrane region" description="Helical" evidence="1">
    <location>
        <begin position="120"/>
        <end position="137"/>
    </location>
</feature>
<name>A0ABT3RC17_9BACT</name>
<proteinExistence type="predicted"/>
<evidence type="ECO:0000313" key="3">
    <source>
        <dbReference type="Proteomes" id="UP001207228"/>
    </source>
</evidence>
<dbReference type="Proteomes" id="UP001207228">
    <property type="component" value="Unassembled WGS sequence"/>
</dbReference>
<keyword evidence="3" id="KW-1185">Reference proteome</keyword>
<accession>A0ABT3RC17</accession>